<keyword evidence="2" id="KW-1185">Reference proteome</keyword>
<comment type="caution">
    <text evidence="1">The sequence shown here is derived from an EMBL/GenBank/DDBJ whole genome shotgun (WGS) entry which is preliminary data.</text>
</comment>
<evidence type="ECO:0000313" key="2">
    <source>
        <dbReference type="Proteomes" id="UP000319728"/>
    </source>
</evidence>
<gene>
    <name evidence="1" type="ORF">JD81_00841</name>
</gene>
<dbReference type="Proteomes" id="UP000319728">
    <property type="component" value="Unassembled WGS sequence"/>
</dbReference>
<accession>A0A562WAU4</accession>
<sequence>MSSISAQCPGNSSPLVNTFTNYWNVKGDAPKNFSAVSKLTTYLPGFPSRPHRAAP</sequence>
<reference evidence="1 2" key="1">
    <citation type="submission" date="2019-07" db="EMBL/GenBank/DDBJ databases">
        <title>R&amp;d 2014.</title>
        <authorList>
            <person name="Klenk H.-P."/>
        </authorList>
    </citation>
    <scope>NUCLEOTIDE SEQUENCE [LARGE SCALE GENOMIC DNA]</scope>
    <source>
        <strain evidence="1 2">DSM 43912</strain>
    </source>
</reference>
<dbReference type="AlphaFoldDB" id="A0A562WAU4"/>
<dbReference type="EMBL" id="VLLP01000001">
    <property type="protein sequence ID" value="TWJ27352.1"/>
    <property type="molecule type" value="Genomic_DNA"/>
</dbReference>
<name>A0A562WAU4_9ACTN</name>
<proteinExistence type="predicted"/>
<protein>
    <submittedName>
        <fullName evidence="1">Uncharacterized protein</fullName>
    </submittedName>
</protein>
<organism evidence="1 2">
    <name type="scientific">Micromonospora sagamiensis</name>
    <dbReference type="NCBI Taxonomy" id="47875"/>
    <lineage>
        <taxon>Bacteria</taxon>
        <taxon>Bacillati</taxon>
        <taxon>Actinomycetota</taxon>
        <taxon>Actinomycetes</taxon>
        <taxon>Micromonosporales</taxon>
        <taxon>Micromonosporaceae</taxon>
        <taxon>Micromonospora</taxon>
    </lineage>
</organism>
<evidence type="ECO:0000313" key="1">
    <source>
        <dbReference type="EMBL" id="TWJ27352.1"/>
    </source>
</evidence>